<gene>
    <name evidence="1" type="ORF">WG66_290</name>
</gene>
<dbReference type="EMBL" id="LATX01000126">
    <property type="protein sequence ID" value="KTB47132.1"/>
    <property type="molecule type" value="Genomic_DNA"/>
</dbReference>
<comment type="caution">
    <text evidence="1">The sequence shown here is derived from an EMBL/GenBank/DDBJ whole genome shotgun (WGS) entry which is preliminary data.</text>
</comment>
<protein>
    <submittedName>
        <fullName evidence="1">Uncharacterized protein</fullName>
    </submittedName>
</protein>
<name>A0A0W0GF10_MONRR</name>
<dbReference type="AlphaFoldDB" id="A0A0W0GF10"/>
<dbReference type="Proteomes" id="UP000054988">
    <property type="component" value="Unassembled WGS sequence"/>
</dbReference>
<evidence type="ECO:0000313" key="1">
    <source>
        <dbReference type="EMBL" id="KTB47132.1"/>
    </source>
</evidence>
<accession>A0A0W0GF10</accession>
<organism evidence="1 2">
    <name type="scientific">Moniliophthora roreri</name>
    <name type="common">Frosty pod rot fungus</name>
    <name type="synonym">Monilia roreri</name>
    <dbReference type="NCBI Taxonomy" id="221103"/>
    <lineage>
        <taxon>Eukaryota</taxon>
        <taxon>Fungi</taxon>
        <taxon>Dikarya</taxon>
        <taxon>Basidiomycota</taxon>
        <taxon>Agaricomycotina</taxon>
        <taxon>Agaricomycetes</taxon>
        <taxon>Agaricomycetidae</taxon>
        <taxon>Agaricales</taxon>
        <taxon>Marasmiineae</taxon>
        <taxon>Marasmiaceae</taxon>
        <taxon>Moniliophthora</taxon>
    </lineage>
</organism>
<evidence type="ECO:0000313" key="2">
    <source>
        <dbReference type="Proteomes" id="UP000054988"/>
    </source>
</evidence>
<reference evidence="1 2" key="1">
    <citation type="submission" date="2015-12" db="EMBL/GenBank/DDBJ databases">
        <title>Draft genome sequence of Moniliophthora roreri, the causal agent of frosty pod rot of cacao.</title>
        <authorList>
            <person name="Aime M.C."/>
            <person name="Diaz-Valderrama J.R."/>
            <person name="Kijpornyongpan T."/>
            <person name="Phillips-Mora W."/>
        </authorList>
    </citation>
    <scope>NUCLEOTIDE SEQUENCE [LARGE SCALE GENOMIC DNA]</scope>
    <source>
        <strain evidence="1 2">MCA 2952</strain>
    </source>
</reference>
<proteinExistence type="predicted"/>
<sequence length="102" mass="11770">MLQVSKLRHSVRALLYGGVQQADWHLDQVLVVESPGSGRESQNSHNPDFVLIDFAFTRFRLGEAMIAEHFRIRDQFFIEVADSGLSFPVVKEEWLPYDDFES</sequence>